<dbReference type="InterPro" id="IPR041667">
    <property type="entry name" value="Cupin_8"/>
</dbReference>
<dbReference type="PANTHER" id="PTHR12480">
    <property type="entry name" value="ARGININE DEMETHYLASE AND LYSYL-HYDROXYLASE JMJD"/>
    <property type="match status" value="1"/>
</dbReference>
<dbReference type="GO" id="GO:0005737">
    <property type="term" value="C:cytoplasm"/>
    <property type="evidence" value="ECO:0007669"/>
    <property type="project" value="TreeGrafter"/>
</dbReference>
<proteinExistence type="predicted"/>
<dbReference type="Gene3D" id="2.60.120.650">
    <property type="entry name" value="Cupin"/>
    <property type="match status" value="1"/>
</dbReference>
<accession>A0A7S3B4P7</accession>
<dbReference type="SUPFAM" id="SSF51197">
    <property type="entry name" value="Clavaminate synthase-like"/>
    <property type="match status" value="1"/>
</dbReference>
<dbReference type="SMART" id="SM00558">
    <property type="entry name" value="JmjC"/>
    <property type="match status" value="1"/>
</dbReference>
<feature type="domain" description="JmjC" evidence="2">
    <location>
        <begin position="1"/>
        <end position="147"/>
    </location>
</feature>
<name>A0A7S3B4P7_9EUKA</name>
<dbReference type="Pfam" id="PF13621">
    <property type="entry name" value="Cupin_8"/>
    <property type="match status" value="1"/>
</dbReference>
<evidence type="ECO:0000259" key="2">
    <source>
        <dbReference type="PROSITE" id="PS51184"/>
    </source>
</evidence>
<dbReference type="EMBL" id="HBHX01045691">
    <property type="protein sequence ID" value="CAE0124902.1"/>
    <property type="molecule type" value="Transcribed_RNA"/>
</dbReference>
<evidence type="ECO:0000313" key="3">
    <source>
        <dbReference type="EMBL" id="CAE0124902.1"/>
    </source>
</evidence>
<dbReference type="InterPro" id="IPR050910">
    <property type="entry name" value="JMJD6_ArgDemeth/LysHydrox"/>
</dbReference>
<protein>
    <recommendedName>
        <fullName evidence="2">JmjC domain-containing protein</fullName>
    </recommendedName>
</protein>
<organism evidence="3">
    <name type="scientific">Haptolina ericina</name>
    <dbReference type="NCBI Taxonomy" id="156174"/>
    <lineage>
        <taxon>Eukaryota</taxon>
        <taxon>Haptista</taxon>
        <taxon>Haptophyta</taxon>
        <taxon>Prymnesiophyceae</taxon>
        <taxon>Prymnesiales</taxon>
        <taxon>Prymnesiaceae</taxon>
        <taxon>Haptolina</taxon>
    </lineage>
</organism>
<dbReference type="PROSITE" id="PS51184">
    <property type="entry name" value="JMJC"/>
    <property type="match status" value="1"/>
</dbReference>
<dbReference type="PANTHER" id="PTHR12480:SF35">
    <property type="entry name" value="TRANSCRIPTION FACTOR JUMONJI, JMJC DOMAIN-CONTAINING PROTEIN"/>
    <property type="match status" value="1"/>
</dbReference>
<evidence type="ECO:0000256" key="1">
    <source>
        <dbReference type="SAM" id="MobiDB-lite"/>
    </source>
</evidence>
<dbReference type="InterPro" id="IPR003347">
    <property type="entry name" value="JmjC_dom"/>
</dbReference>
<reference evidence="3" key="1">
    <citation type="submission" date="2021-01" db="EMBL/GenBank/DDBJ databases">
        <authorList>
            <person name="Corre E."/>
            <person name="Pelletier E."/>
            <person name="Niang G."/>
            <person name="Scheremetjew M."/>
            <person name="Finn R."/>
            <person name="Kale V."/>
            <person name="Holt S."/>
            <person name="Cochrane G."/>
            <person name="Meng A."/>
            <person name="Brown T."/>
            <person name="Cohen L."/>
        </authorList>
    </citation>
    <scope>NUCLEOTIDE SEQUENCE</scope>
    <source>
        <strain evidence="3">CCMP281</strain>
    </source>
</reference>
<gene>
    <name evidence="3" type="ORF">HERI1096_LOCUS25302</name>
</gene>
<dbReference type="AlphaFoldDB" id="A0A7S3B4P7"/>
<sequence>MAEDMVPPDAVLSRLSFQGRTADISSGQFFLGARHSGAPPHAHAHAFNYVMHGHKKWWLFPPVLKTESTLPWEESGQRTLSQERANGPDSGHRQQPLQCVQEAGDALYVPAGWTHATVNIETTIGVVYEFDFPSGYLSPRTYLSKPRTASDM</sequence>
<feature type="region of interest" description="Disordered" evidence="1">
    <location>
        <begin position="74"/>
        <end position="95"/>
    </location>
</feature>